<dbReference type="InterPro" id="IPR021946">
    <property type="entry name" value="DUF3563"/>
</dbReference>
<accession>A0ABM8WYS5</accession>
<comment type="caution">
    <text evidence="1">The sequence shown here is derived from an EMBL/GenBank/DDBJ whole genome shotgun (WGS) entry which is preliminary data.</text>
</comment>
<keyword evidence="2" id="KW-1185">Reference proteome</keyword>
<evidence type="ECO:0008006" key="3">
    <source>
        <dbReference type="Google" id="ProtNLM"/>
    </source>
</evidence>
<name>A0ABM8WYS5_9BURK</name>
<proteinExistence type="predicted"/>
<dbReference type="EMBL" id="CAJZAH010000002">
    <property type="protein sequence ID" value="CAG9172730.1"/>
    <property type="molecule type" value="Genomic_DNA"/>
</dbReference>
<dbReference type="RefSeq" id="WP_224041542.1">
    <property type="nucleotide sequence ID" value="NZ_CAJZAH010000002.1"/>
</dbReference>
<evidence type="ECO:0000313" key="2">
    <source>
        <dbReference type="Proteomes" id="UP000721236"/>
    </source>
</evidence>
<dbReference type="Pfam" id="PF12086">
    <property type="entry name" value="DUF3563"/>
    <property type="match status" value="1"/>
</dbReference>
<sequence length="74" mass="8744">MPIPHPFARPHARLALRAVLRRMYRRITHAFVLAAERLCASWVHQRRQEAEEYLAAATDLADLERRLKEVERRG</sequence>
<reference evidence="1 2" key="1">
    <citation type="submission" date="2021-08" db="EMBL/GenBank/DDBJ databases">
        <authorList>
            <person name="Peeters C."/>
        </authorList>
    </citation>
    <scope>NUCLEOTIDE SEQUENCE [LARGE SCALE GENOMIC DNA]</scope>
    <source>
        <strain evidence="1 2">LMG 21510</strain>
    </source>
</reference>
<protein>
    <recommendedName>
        <fullName evidence="3">DUF3563 domain-containing protein</fullName>
    </recommendedName>
</protein>
<gene>
    <name evidence="1" type="ORF">LMG21510_02053</name>
</gene>
<dbReference type="Proteomes" id="UP000721236">
    <property type="component" value="Unassembled WGS sequence"/>
</dbReference>
<evidence type="ECO:0000313" key="1">
    <source>
        <dbReference type="EMBL" id="CAG9172730.1"/>
    </source>
</evidence>
<organism evidence="1 2">
    <name type="scientific">Cupriavidus respiraculi</name>
    <dbReference type="NCBI Taxonomy" id="195930"/>
    <lineage>
        <taxon>Bacteria</taxon>
        <taxon>Pseudomonadati</taxon>
        <taxon>Pseudomonadota</taxon>
        <taxon>Betaproteobacteria</taxon>
        <taxon>Burkholderiales</taxon>
        <taxon>Burkholderiaceae</taxon>
        <taxon>Cupriavidus</taxon>
    </lineage>
</organism>